<evidence type="ECO:0000313" key="1">
    <source>
        <dbReference type="EMBL" id="KAG2423188.1"/>
    </source>
</evidence>
<proteinExistence type="predicted"/>
<keyword evidence="2" id="KW-1185">Reference proteome</keyword>
<reference evidence="1" key="1">
    <citation type="journal article" date="2020" name="bioRxiv">
        <title>Comparative genomics of Chlamydomonas.</title>
        <authorList>
            <person name="Craig R.J."/>
            <person name="Hasan A.R."/>
            <person name="Ness R.W."/>
            <person name="Keightley P.D."/>
        </authorList>
    </citation>
    <scope>NUCLEOTIDE SEQUENCE</scope>
    <source>
        <strain evidence="1">SAG 7.73</strain>
    </source>
</reference>
<evidence type="ECO:0000313" key="2">
    <source>
        <dbReference type="Proteomes" id="UP000650467"/>
    </source>
</evidence>
<dbReference type="EMBL" id="JAEHOC010000084">
    <property type="protein sequence ID" value="KAG2423188.1"/>
    <property type="molecule type" value="Genomic_DNA"/>
</dbReference>
<organism evidence="1 2">
    <name type="scientific">Chlamydomonas incerta</name>
    <dbReference type="NCBI Taxonomy" id="51695"/>
    <lineage>
        <taxon>Eukaryota</taxon>
        <taxon>Viridiplantae</taxon>
        <taxon>Chlorophyta</taxon>
        <taxon>core chlorophytes</taxon>
        <taxon>Chlorophyceae</taxon>
        <taxon>CS clade</taxon>
        <taxon>Chlamydomonadales</taxon>
        <taxon>Chlamydomonadaceae</taxon>
        <taxon>Chlamydomonas</taxon>
    </lineage>
</organism>
<name>A0A835S9H0_CHLIN</name>
<sequence length="121" mass="12748">MAVGDDALRRKCSESRFRDILRRAFKEEEDDDDQALLAHCKAVLESTKSTPGTPDAFIQVHRIIMCEATAGAHTGAHSSLDDATLRQLAADGPGGALGLAEGVGCAAVAPVVRTMAQDLLC</sequence>
<gene>
    <name evidence="1" type="ORF">HXX76_010956</name>
</gene>
<comment type="caution">
    <text evidence="1">The sequence shown here is derived from an EMBL/GenBank/DDBJ whole genome shotgun (WGS) entry which is preliminary data.</text>
</comment>
<accession>A0A835S9H0</accession>
<dbReference type="AlphaFoldDB" id="A0A835S9H0"/>
<dbReference type="Proteomes" id="UP000650467">
    <property type="component" value="Unassembled WGS sequence"/>
</dbReference>
<protein>
    <submittedName>
        <fullName evidence="1">Uncharacterized protein</fullName>
    </submittedName>
</protein>
<dbReference type="OrthoDB" id="10592624at2759"/>